<keyword evidence="7" id="KW-0862">Zinc</keyword>
<feature type="region of interest" description="Disordered" evidence="17">
    <location>
        <begin position="2272"/>
        <end position="2300"/>
    </location>
</feature>
<evidence type="ECO:0000256" key="4">
    <source>
        <dbReference type="ARBA" id="ARBA00022692"/>
    </source>
</evidence>
<keyword evidence="13" id="KW-0325">Glycoprotein</keyword>
<dbReference type="PROSITE" id="PS50199">
    <property type="entry name" value="ZF_RANBP2_2"/>
    <property type="match status" value="2"/>
</dbReference>
<dbReference type="PROSITE" id="PS01358">
    <property type="entry name" value="ZF_RANBP2_1"/>
    <property type="match status" value="4"/>
</dbReference>
<feature type="domain" description="RanBP2-type" evidence="19">
    <location>
        <begin position="1666"/>
        <end position="1697"/>
    </location>
</feature>
<dbReference type="EMBL" id="JYDI01000106">
    <property type="protein sequence ID" value="KRY52382.1"/>
    <property type="molecule type" value="Genomic_DNA"/>
</dbReference>
<dbReference type="SMART" id="SM00547">
    <property type="entry name" value="ZnF_RBZ"/>
    <property type="match status" value="5"/>
</dbReference>
<comment type="caution">
    <text evidence="20">The sequence shown here is derived from an EMBL/GenBank/DDBJ whole genome shotgun (WGS) entry which is preliminary data.</text>
</comment>
<feature type="region of interest" description="Disordered" evidence="17">
    <location>
        <begin position="1422"/>
        <end position="1455"/>
    </location>
</feature>
<evidence type="ECO:0000256" key="3">
    <source>
        <dbReference type="ARBA" id="ARBA00022448"/>
    </source>
</evidence>
<evidence type="ECO:0000256" key="11">
    <source>
        <dbReference type="ARBA" id="ARBA00023136"/>
    </source>
</evidence>
<keyword evidence="4 18" id="KW-0812">Transmembrane</keyword>
<feature type="compositionally biased region" description="Low complexity" evidence="17">
    <location>
        <begin position="1634"/>
        <end position="1643"/>
    </location>
</feature>
<feature type="compositionally biased region" description="Low complexity" evidence="17">
    <location>
        <begin position="1793"/>
        <end position="1803"/>
    </location>
</feature>
<proteinExistence type="inferred from homology"/>
<dbReference type="STRING" id="45882.A0A0V1CTD5"/>
<feature type="transmembrane region" description="Helical" evidence="18">
    <location>
        <begin position="246"/>
        <end position="265"/>
    </location>
</feature>
<evidence type="ECO:0000256" key="17">
    <source>
        <dbReference type="SAM" id="MobiDB-lite"/>
    </source>
</evidence>
<dbReference type="Gene3D" id="4.10.1060.10">
    <property type="entry name" value="Zinc finger, RanBP2-type"/>
    <property type="match status" value="1"/>
</dbReference>
<keyword evidence="11 18" id="KW-0472">Membrane</keyword>
<evidence type="ECO:0000313" key="20">
    <source>
        <dbReference type="EMBL" id="KRY52382.1"/>
    </source>
</evidence>
<dbReference type="SMART" id="SM00918">
    <property type="entry name" value="Lig_chan-Glu_bd"/>
    <property type="match status" value="2"/>
</dbReference>
<protein>
    <submittedName>
        <fullName evidence="20">Glutamate receptor</fullName>
    </submittedName>
</protein>
<dbReference type="PANTHER" id="PTHR18966">
    <property type="entry name" value="IONOTROPIC GLUTAMATE RECEPTOR"/>
    <property type="match status" value="1"/>
</dbReference>
<evidence type="ECO:0000256" key="15">
    <source>
        <dbReference type="ARBA" id="ARBA00023303"/>
    </source>
</evidence>
<reference evidence="20 21" key="1">
    <citation type="submission" date="2015-01" db="EMBL/GenBank/DDBJ databases">
        <title>Evolution of Trichinella species and genotypes.</title>
        <authorList>
            <person name="Korhonen P.K."/>
            <person name="Edoardo P."/>
            <person name="Giuseppe L.R."/>
            <person name="Gasser R.B."/>
        </authorList>
    </citation>
    <scope>NUCLEOTIDE SEQUENCE [LARGE SCALE GENOMIC DNA]</scope>
    <source>
        <strain evidence="20">ISS120</strain>
    </source>
</reference>
<keyword evidence="15" id="KW-0407">Ion channel</keyword>
<feature type="region of interest" description="Disordered" evidence="17">
    <location>
        <begin position="1782"/>
        <end position="1807"/>
    </location>
</feature>
<dbReference type="SMART" id="SM00079">
    <property type="entry name" value="PBPe"/>
    <property type="match status" value="2"/>
</dbReference>
<keyword evidence="14" id="KW-1071">Ligand-gated ion channel</keyword>
<dbReference type="FunFam" id="1.10.287.70:FF:000143">
    <property type="entry name" value="Probable glutamate receptor"/>
    <property type="match status" value="1"/>
</dbReference>
<dbReference type="InterPro" id="IPR001876">
    <property type="entry name" value="Znf_RanBP2"/>
</dbReference>
<dbReference type="Proteomes" id="UP000054653">
    <property type="component" value="Unassembled WGS sequence"/>
</dbReference>
<sequence>MKPYTWEDDNLNVLWIRPRNIGTFDYLDKFIYWANEKKFDDDFIQLGNEASNGTSLSDAIVNARHYRIATVEEVPFVKMCYEPNTSKWFLCGFLVEIMGIIAERLNFTYDIYILKNDEYGVQNNVGRWNGLTNELVEGDANIALANFATSAERELFIDFTYPFYKSKGITILMQKPECKHSFALLTLFENVHSHDCEIDHIKYDNDKKRTRFAFSEGFWFCLEGFTVQGSNWTPEHDSGRILATTWWIFCFMIFSAYTAYISALMSKSSEENLISSLDDLVDQRHTPYATVLNSDADLFIKRMVEIENLFEKTWKKDIQSPNLTAEQRVNMALWDYDIKYKFSKMLHEMQNAHQPSSFTEGLQRVLKLNSPEDRFALLDMRMSMEYEFIHHCPLRLIYTNLDARLYAIGVQQGSPLGLEMSAELVKLTHEQQWEALLKKWWSDSNNKSSCRGRSDKTGHFSLLHHVDRGAPLTTSSLPWSMHFTYHIPDIISQLRSLSVTNGIPVVQLYLESWSYSSSETEQFEDPSNFVTLVPPWIVAMGFLKSFRKRERVSSFTILYDEDHEYYTVAHSLQPSKTGNSTAIKLSPETDSQWMPMCSGPNENITVRTFIMICNVGTVEKYAARLEKCVLFGYVTLIVFTMVKISFFMDLSALILAQFNQWKENSTFSDATVNCFVEQSQHYRQFKNECKWYCTYGSYIAFEKSVFAQDIVLNTYRIEANHEDKDIYLVGNWTMSRGIRYVNKFGFSLEATKVRHFRVATSVLPPFIEEYSEYPGGPLKLRGLCIDLLEILSKSCNFTYEISEILESVGVYNAIGRWDGIVGELIVGNANIGLMTFVSTPENEDVIDFTYPFYERTGLALLLLKQDYNVTIFNSVTLMEWPVWICTCLAILIISAVLTVIDRCSPFSYRNNRSNYGEDDPDNCIFTYKESLWFCLRSFTPQGGGQIPKSMSGRIVVASWWFFCFIISASYTANLAAMFSATRVVTTVTSLEDLLEQSRIRYSTVLHSAAEAYIQRQADIEANFYEKWKVAVKSKKLTPIQRVSLSNWDYPMKDKFTEMLRLIKEVGQPLDVASGVKRVLETNFLNERFALIGQQSVFEYEALLHCELEVVPLNLNLLPYVLAVQEGSSLRMNLSKGILELVNQQKMLQLKKKWMDDNPNKKDCSSYATITGMSIMDIMGILRKLECVAYSFRGVCLGDMLRRLDNDNFITFKKRSKLSPSSEGSLSSKIKDPRKILINHYDICRRTTVSSKRPSTEDVISKELSSQSEDISTLSSDASINLEQQPVRAEKVQSQLPKHETQTVESSTFSHGLKIDRSRLCGFQIDQISEICERNLSQAVRDGATLTHFYFSRPDVLVVPGGLFPTKKLEKRRSDLVNRATWRCMTCNGRNIDALSYCNLCMFPRSSETVLPKSTALNTEKSNVGNLSSEKHGGQGELNLKMPNENMRSGGTSSNSFTKKFKPSEKCIICGLLLDFGSGRKCPSCEKFNFYEPVTDVRRNVMRTTKSFDSTIRKRWWNRRRFASEQTSILNGWTCKGCLFLNKPISQICFRCGCSSDSVEGGISSSAWKCPACFVSNDDTNSKRCVNCLALRPSKFSLKNEKSWRCTGCCVLNSGNFDNCLQCRMPRSILKENTSDVSSSNSQSLTASHDETAGDVQKFPDESSSTKSDLPKWYCTICFLGNAAEQFFCSSCNAPKPGSGFKSISINFATTTEDESTDVAENGKAVVDDSSTSVGIREGSGDSNTSAVHFKAPDLSPPPSPPGTTETQADFVEAQADEDHLCKFGQPQPKSNEQQQQQQQQQQQLNTSDRVLRSALKRGNRKICKRKVHFSEPLHTETVFNSDSSVLSITACSETSDASLQVCSTPTLPTTTTTTSTTTTSSSTVESTNIVTSSINSPRAGLFSKFSSPATEKEIISEPKATSTSSSSVVRLGIESEPVFSKKTAKRSLFSASDELTTTAPSFTFNFGQQKASTVAVTSSEDTKISSATVSPTDVIANAFKVAETDLSSLSFPVFQFGASIGDPNQSKSSSTTPVSSENVLASQTSSASGGIFTFGTGNFPSTTSIITTPATTTISSSTSSSSSFVFNFGTTAAQSSPFAKPFTFPSFSSKTPISSTQSIATNSRLSLPCLTTTASTTKTASLPTFSFPTPTSVPFAFNFGSSKSEASVTATTTTTPAGAAAATFNFGFPSVVTTSSTSSAGTPFFSFSANAASAAAASQTPVNSGFNFQIPSSTPAFGSNIAASMAPTFNFSTAPPSVVGAGVGTSAQPQIGTPFAGASDMGSSVSKRPMIIARRKKRRA</sequence>
<evidence type="ECO:0000256" key="9">
    <source>
        <dbReference type="ARBA" id="ARBA00023054"/>
    </source>
</evidence>
<evidence type="ECO:0000259" key="19">
    <source>
        <dbReference type="PROSITE" id="PS50199"/>
    </source>
</evidence>
<feature type="region of interest" description="Disordered" evidence="17">
    <location>
        <begin position="1633"/>
        <end position="1667"/>
    </location>
</feature>
<dbReference type="FunFam" id="3.40.190.10:FF:000078">
    <property type="entry name" value="glutamate receptor ionotropic, NMDA 3B"/>
    <property type="match status" value="1"/>
</dbReference>
<keyword evidence="5" id="KW-0479">Metal-binding</keyword>
<comment type="similarity">
    <text evidence="2">Belongs to the glutamate-gated ion channel (TC 1.A.10.1) family.</text>
</comment>
<keyword evidence="6 16" id="KW-0863">Zinc-finger</keyword>
<feature type="transmembrane region" description="Helical" evidence="18">
    <location>
        <begin position="880"/>
        <end position="900"/>
    </location>
</feature>
<evidence type="ECO:0000256" key="6">
    <source>
        <dbReference type="ARBA" id="ARBA00022771"/>
    </source>
</evidence>
<dbReference type="InterPro" id="IPR001320">
    <property type="entry name" value="Iontro_rcpt_C"/>
</dbReference>
<accession>A0A0V1CTD5</accession>
<name>A0A0V1CTD5_TRIBR</name>
<keyword evidence="9" id="KW-0175">Coiled coil</keyword>
<dbReference type="SUPFAM" id="SSF53850">
    <property type="entry name" value="Periplasmic binding protein-like II"/>
    <property type="match status" value="2"/>
</dbReference>
<dbReference type="GO" id="GO:0043226">
    <property type="term" value="C:organelle"/>
    <property type="evidence" value="ECO:0007669"/>
    <property type="project" value="UniProtKB-ARBA"/>
</dbReference>
<evidence type="ECO:0000256" key="8">
    <source>
        <dbReference type="ARBA" id="ARBA00022989"/>
    </source>
</evidence>
<dbReference type="GO" id="GO:0005886">
    <property type="term" value="C:plasma membrane"/>
    <property type="evidence" value="ECO:0007669"/>
    <property type="project" value="UniProtKB-ARBA"/>
</dbReference>
<organism evidence="20 21">
    <name type="scientific">Trichinella britovi</name>
    <name type="common">Parasitic roundworm</name>
    <dbReference type="NCBI Taxonomy" id="45882"/>
    <lineage>
        <taxon>Eukaryota</taxon>
        <taxon>Metazoa</taxon>
        <taxon>Ecdysozoa</taxon>
        <taxon>Nematoda</taxon>
        <taxon>Enoplea</taxon>
        <taxon>Dorylaimia</taxon>
        <taxon>Trichinellida</taxon>
        <taxon>Trichinellidae</taxon>
        <taxon>Trichinella</taxon>
    </lineage>
</organism>
<keyword evidence="10" id="KW-0406">Ion transport</keyword>
<dbReference type="Pfam" id="PF10613">
    <property type="entry name" value="Lig_chan-Glu_bd"/>
    <property type="match status" value="2"/>
</dbReference>
<dbReference type="Gene3D" id="3.40.190.10">
    <property type="entry name" value="Periplasmic binding protein-like II"/>
    <property type="match status" value="3"/>
</dbReference>
<dbReference type="Pfam" id="PF00060">
    <property type="entry name" value="Lig_chan"/>
    <property type="match status" value="2"/>
</dbReference>
<feature type="transmembrane region" description="Helical" evidence="18">
    <location>
        <begin position="630"/>
        <end position="656"/>
    </location>
</feature>
<evidence type="ECO:0000256" key="14">
    <source>
        <dbReference type="ARBA" id="ARBA00023286"/>
    </source>
</evidence>
<keyword evidence="3" id="KW-0813">Transport</keyword>
<feature type="compositionally biased region" description="Polar residues" evidence="17">
    <location>
        <begin position="1445"/>
        <end position="1455"/>
    </location>
</feature>
<evidence type="ECO:0000256" key="18">
    <source>
        <dbReference type="SAM" id="Phobius"/>
    </source>
</evidence>
<feature type="transmembrane region" description="Helical" evidence="18">
    <location>
        <begin position="954"/>
        <end position="978"/>
    </location>
</feature>
<evidence type="ECO:0000256" key="10">
    <source>
        <dbReference type="ARBA" id="ARBA00023065"/>
    </source>
</evidence>
<dbReference type="InterPro" id="IPR015683">
    <property type="entry name" value="Ionotropic_Glu_rcpt"/>
</dbReference>
<gene>
    <name evidence="20" type="ORF">T03_11926</name>
</gene>
<dbReference type="GO" id="GO:0015276">
    <property type="term" value="F:ligand-gated monoatomic ion channel activity"/>
    <property type="evidence" value="ECO:0007669"/>
    <property type="project" value="InterPro"/>
</dbReference>
<dbReference type="SUPFAM" id="SSF81324">
    <property type="entry name" value="Voltage-gated potassium channels"/>
    <property type="match status" value="1"/>
</dbReference>
<keyword evidence="8 18" id="KW-1133">Transmembrane helix</keyword>
<dbReference type="OrthoDB" id="5984008at2759"/>
<dbReference type="GO" id="GO:0008270">
    <property type="term" value="F:zinc ion binding"/>
    <property type="evidence" value="ECO:0007669"/>
    <property type="project" value="UniProtKB-KW"/>
</dbReference>
<dbReference type="Gene3D" id="1.10.287.70">
    <property type="match status" value="1"/>
</dbReference>
<comment type="subcellular location">
    <subcellularLocation>
        <location evidence="1">Membrane</location>
        <topology evidence="1">Multi-pass membrane protein</topology>
    </subcellularLocation>
</comment>
<feature type="domain" description="RanBP2-type" evidence="19">
    <location>
        <begin position="1599"/>
        <end position="1628"/>
    </location>
</feature>
<evidence type="ECO:0000313" key="21">
    <source>
        <dbReference type="Proteomes" id="UP000054653"/>
    </source>
</evidence>
<feature type="region of interest" description="Disordered" evidence="17">
    <location>
        <begin position="1711"/>
        <end position="1766"/>
    </location>
</feature>
<keyword evidence="21" id="KW-1185">Reference proteome</keyword>
<evidence type="ECO:0000256" key="5">
    <source>
        <dbReference type="ARBA" id="ARBA00022723"/>
    </source>
</evidence>
<dbReference type="InterPro" id="IPR019594">
    <property type="entry name" value="Glu/Gly-bd"/>
</dbReference>
<evidence type="ECO:0000256" key="2">
    <source>
        <dbReference type="ARBA" id="ARBA00008685"/>
    </source>
</evidence>
<evidence type="ECO:0000256" key="13">
    <source>
        <dbReference type="ARBA" id="ARBA00023180"/>
    </source>
</evidence>
<evidence type="ECO:0000256" key="12">
    <source>
        <dbReference type="ARBA" id="ARBA00023170"/>
    </source>
</evidence>
<keyword evidence="12 20" id="KW-0675">Receptor</keyword>
<evidence type="ECO:0000256" key="1">
    <source>
        <dbReference type="ARBA" id="ARBA00004141"/>
    </source>
</evidence>
<evidence type="ECO:0000256" key="7">
    <source>
        <dbReference type="ARBA" id="ARBA00022833"/>
    </source>
</evidence>
<evidence type="ECO:0000256" key="16">
    <source>
        <dbReference type="PROSITE-ProRule" id="PRU00322"/>
    </source>
</evidence>